<accession>A0A0M0BTN0</accession>
<comment type="caution">
    <text evidence="1">The sequence shown here is derived from an EMBL/GenBank/DDBJ whole genome shotgun (WGS) entry which is preliminary data.</text>
</comment>
<dbReference type="Proteomes" id="UP000054016">
    <property type="component" value="Unassembled WGS sequence"/>
</dbReference>
<dbReference type="AlphaFoldDB" id="A0A0M0BTN0"/>
<gene>
    <name evidence="1" type="ORF">AC478_02715</name>
</gene>
<dbReference type="Pfam" id="PF04472">
    <property type="entry name" value="SepF"/>
    <property type="match status" value="1"/>
</dbReference>
<sequence length="88" mass="9982">MPLRELSDLEEIKNEIKKGNVLILRVTPLASKSIEDVKRAVNELYEFAESISGDIARLGEERVVICPPNIRIWRENRQVSNKPLPTAA</sequence>
<protein>
    <recommendedName>
        <fullName evidence="3">Cell division protein SepF</fullName>
    </recommendedName>
</protein>
<reference evidence="2" key="1">
    <citation type="submission" date="2015-06" db="EMBL/GenBank/DDBJ databases">
        <title>New insights into the roles of widespread benthic archaea in carbon and nitrogen cycling.</title>
        <authorList>
            <person name="Lazar C.S."/>
            <person name="Baker B.J."/>
            <person name="Seitz K.W."/>
            <person name="Hyde A.S."/>
            <person name="Dick G.J."/>
            <person name="Hinrichs K.-U."/>
            <person name="Teske A.P."/>
        </authorList>
    </citation>
    <scope>NUCLEOTIDE SEQUENCE [LARGE SCALE GENOMIC DNA]</scope>
</reference>
<dbReference type="EMBL" id="LFWV01000033">
    <property type="protein sequence ID" value="KON31536.1"/>
    <property type="molecule type" value="Genomic_DNA"/>
</dbReference>
<evidence type="ECO:0008006" key="3">
    <source>
        <dbReference type="Google" id="ProtNLM"/>
    </source>
</evidence>
<dbReference type="InterPro" id="IPR038594">
    <property type="entry name" value="SepF-like_sf"/>
</dbReference>
<proteinExistence type="predicted"/>
<dbReference type="Gene3D" id="3.30.110.150">
    <property type="entry name" value="SepF-like protein"/>
    <property type="match status" value="1"/>
</dbReference>
<dbReference type="InterPro" id="IPR007561">
    <property type="entry name" value="Cell_div_SepF/SepF-rel"/>
</dbReference>
<organism evidence="1 2">
    <name type="scientific">miscellaneous Crenarchaeota group-1 archaeon SG8-32-3</name>
    <dbReference type="NCBI Taxonomy" id="1685125"/>
    <lineage>
        <taxon>Archaea</taxon>
        <taxon>Candidatus Bathyarchaeota</taxon>
        <taxon>MCG-1</taxon>
    </lineage>
</organism>
<evidence type="ECO:0000313" key="2">
    <source>
        <dbReference type="Proteomes" id="UP000054016"/>
    </source>
</evidence>
<evidence type="ECO:0000313" key="1">
    <source>
        <dbReference type="EMBL" id="KON31536.1"/>
    </source>
</evidence>
<dbReference type="PATRIC" id="fig|1685125.3.peg.622"/>
<name>A0A0M0BTN0_9ARCH</name>